<feature type="binding site" evidence="9">
    <location>
        <position position="321"/>
    </location>
    <ligand>
        <name>ATP</name>
        <dbReference type="ChEBI" id="CHEBI:30616"/>
    </ligand>
</feature>
<keyword evidence="7 9" id="KW-0067">ATP-binding</keyword>
<dbReference type="NCBIfam" id="TIGR01311">
    <property type="entry name" value="glycerol_kin"/>
    <property type="match status" value="1"/>
</dbReference>
<feature type="binding site" evidence="9">
    <location>
        <position position="13"/>
    </location>
    <ligand>
        <name>ADP</name>
        <dbReference type="ChEBI" id="CHEBI:456216"/>
    </ligand>
</feature>
<name>D1B6Y3_THEAS</name>
<dbReference type="Pfam" id="PF00370">
    <property type="entry name" value="FGGY_N"/>
    <property type="match status" value="1"/>
</dbReference>
<keyword evidence="3 9" id="KW-0808">Transferase</keyword>
<comment type="catalytic activity">
    <reaction evidence="8 9">
        <text>glycerol + ATP = sn-glycerol 3-phosphate + ADP + H(+)</text>
        <dbReference type="Rhea" id="RHEA:21644"/>
        <dbReference type="ChEBI" id="CHEBI:15378"/>
        <dbReference type="ChEBI" id="CHEBI:17754"/>
        <dbReference type="ChEBI" id="CHEBI:30616"/>
        <dbReference type="ChEBI" id="CHEBI:57597"/>
        <dbReference type="ChEBI" id="CHEBI:456216"/>
        <dbReference type="EC" id="2.7.1.30"/>
    </reaction>
</comment>
<keyword evidence="4 9" id="KW-0547">Nucleotide-binding</keyword>
<dbReference type="RefSeq" id="WP_012870283.1">
    <property type="nucleotide sequence ID" value="NC_013522.1"/>
</dbReference>
<gene>
    <name evidence="9" type="primary">glpK</name>
    <name evidence="13" type="ordered locus">Taci_1553</name>
</gene>
<dbReference type="KEGG" id="tai:Taci_1553"/>
<reference evidence="13 14" key="1">
    <citation type="journal article" date="2009" name="Stand. Genomic Sci.">
        <title>Complete genome sequence of Thermanaerovibrio acidaminovorans type strain (Su883).</title>
        <authorList>
            <person name="Chovatia M."/>
            <person name="Sikorski J."/>
            <person name="Schroder M."/>
            <person name="Lapidus A."/>
            <person name="Nolan M."/>
            <person name="Tice H."/>
            <person name="Glavina Del Rio T."/>
            <person name="Copeland A."/>
            <person name="Cheng J.F."/>
            <person name="Lucas S."/>
            <person name="Chen F."/>
            <person name="Bruce D."/>
            <person name="Goodwin L."/>
            <person name="Pitluck S."/>
            <person name="Ivanova N."/>
            <person name="Mavromatis K."/>
            <person name="Ovchinnikova G."/>
            <person name="Pati A."/>
            <person name="Chen A."/>
            <person name="Palaniappan K."/>
            <person name="Land M."/>
            <person name="Hauser L."/>
            <person name="Chang Y.J."/>
            <person name="Jeffries C.D."/>
            <person name="Chain P."/>
            <person name="Saunders E."/>
            <person name="Detter J.C."/>
            <person name="Brettin T."/>
            <person name="Rohde M."/>
            <person name="Goker M."/>
            <person name="Spring S."/>
            <person name="Bristow J."/>
            <person name="Markowitz V."/>
            <person name="Hugenholtz P."/>
            <person name="Kyrpides N.C."/>
            <person name="Klenk H.P."/>
            <person name="Eisen J.A."/>
        </authorList>
    </citation>
    <scope>NUCLEOTIDE SEQUENCE [LARGE SCALE GENOMIC DNA]</scope>
    <source>
        <strain evidence="14">ATCC 49978 / DSM 6589 / Su883</strain>
    </source>
</reference>
<keyword evidence="14" id="KW-1185">Reference proteome</keyword>
<dbReference type="STRING" id="525903.Taci_1553"/>
<dbReference type="Gene3D" id="3.30.420.40">
    <property type="match status" value="2"/>
</dbReference>
<dbReference type="GO" id="GO:0005829">
    <property type="term" value="C:cytosol"/>
    <property type="evidence" value="ECO:0007669"/>
    <property type="project" value="UniProtKB-ARBA"/>
</dbReference>
<dbReference type="NCBIfam" id="NF000756">
    <property type="entry name" value="PRK00047.1"/>
    <property type="match status" value="1"/>
</dbReference>
<evidence type="ECO:0000256" key="3">
    <source>
        <dbReference type="ARBA" id="ARBA00022679"/>
    </source>
</evidence>
<feature type="binding site" evidence="9">
    <location>
        <position position="277"/>
    </location>
    <ligand>
        <name>ATP</name>
        <dbReference type="ChEBI" id="CHEBI:30616"/>
    </ligand>
</feature>
<feature type="binding site" evidence="9">
    <location>
        <position position="15"/>
    </location>
    <ligand>
        <name>ATP</name>
        <dbReference type="ChEBI" id="CHEBI:30616"/>
    </ligand>
</feature>
<dbReference type="PANTHER" id="PTHR10196">
    <property type="entry name" value="SUGAR KINASE"/>
    <property type="match status" value="1"/>
</dbReference>
<evidence type="ECO:0000256" key="8">
    <source>
        <dbReference type="ARBA" id="ARBA00052101"/>
    </source>
</evidence>
<evidence type="ECO:0000256" key="10">
    <source>
        <dbReference type="RuleBase" id="RU003733"/>
    </source>
</evidence>
<dbReference type="OrthoDB" id="9805576at2"/>
<feature type="domain" description="Carbohydrate kinase FGGY C-terminal" evidence="12">
    <location>
        <begin position="273"/>
        <end position="461"/>
    </location>
</feature>
<dbReference type="eggNOG" id="COG0554">
    <property type="taxonomic scope" value="Bacteria"/>
</dbReference>
<feature type="binding site" evidence="9">
    <location>
        <position position="83"/>
    </location>
    <ligand>
        <name>glycerol</name>
        <dbReference type="ChEBI" id="CHEBI:17754"/>
    </ligand>
</feature>
<feature type="binding site" evidence="9">
    <location>
        <position position="321"/>
    </location>
    <ligand>
        <name>ADP</name>
        <dbReference type="ChEBI" id="CHEBI:456216"/>
    </ligand>
</feature>
<dbReference type="UniPathway" id="UPA00618">
    <property type="reaction ID" value="UER00672"/>
</dbReference>
<feature type="binding site" evidence="9">
    <location>
        <position position="325"/>
    </location>
    <ligand>
        <name>ATP</name>
        <dbReference type="ChEBI" id="CHEBI:30616"/>
    </ligand>
</feature>
<feature type="binding site" evidence="9">
    <location>
        <position position="84"/>
    </location>
    <ligand>
        <name>sn-glycerol 3-phosphate</name>
        <dbReference type="ChEBI" id="CHEBI:57597"/>
    </ligand>
</feature>
<feature type="binding site" evidence="9">
    <location>
        <position position="13"/>
    </location>
    <ligand>
        <name>ATP</name>
        <dbReference type="ChEBI" id="CHEBI:30616"/>
    </ligand>
</feature>
<dbReference type="InterPro" id="IPR018483">
    <property type="entry name" value="Carb_kinase_FGGY_CS"/>
</dbReference>
<evidence type="ECO:0000313" key="14">
    <source>
        <dbReference type="Proteomes" id="UP000002030"/>
    </source>
</evidence>
<dbReference type="GO" id="GO:0005524">
    <property type="term" value="F:ATP binding"/>
    <property type="evidence" value="ECO:0007669"/>
    <property type="project" value="UniProtKB-UniRule"/>
</dbReference>
<dbReference type="Proteomes" id="UP000002030">
    <property type="component" value="Chromosome"/>
</dbReference>
<evidence type="ECO:0000256" key="1">
    <source>
        <dbReference type="ARBA" id="ARBA00005190"/>
    </source>
</evidence>
<evidence type="ECO:0000256" key="2">
    <source>
        <dbReference type="ARBA" id="ARBA00009156"/>
    </source>
</evidence>
<dbReference type="InterPro" id="IPR018484">
    <property type="entry name" value="FGGY_N"/>
</dbReference>
<evidence type="ECO:0000256" key="9">
    <source>
        <dbReference type="HAMAP-Rule" id="MF_00186"/>
    </source>
</evidence>
<comment type="pathway">
    <text evidence="1 9">Polyol metabolism; glycerol degradation via glycerol kinase pathway; sn-glycerol 3-phosphate from glycerol: step 1/1.</text>
</comment>
<dbReference type="AlphaFoldDB" id="D1B6Y3"/>
<dbReference type="EnsemblBacteria" id="ACZ19774">
    <property type="protein sequence ID" value="ACZ19774"/>
    <property type="gene ID" value="Taci_1553"/>
</dbReference>
<dbReference type="PROSITE" id="PS00445">
    <property type="entry name" value="FGGY_KINASES_2"/>
    <property type="match status" value="1"/>
</dbReference>
<comment type="activity regulation">
    <text evidence="9">Inhibited by fructose 1,6-bisphosphate (FBP).</text>
</comment>
<feature type="binding site" evidence="9">
    <location>
        <position position="277"/>
    </location>
    <ligand>
        <name>ADP</name>
        <dbReference type="ChEBI" id="CHEBI:456216"/>
    </ligand>
</feature>
<dbReference type="CDD" id="cd07769">
    <property type="entry name" value="ASKHA_NBD_FGGY_GK"/>
    <property type="match status" value="1"/>
</dbReference>
<dbReference type="PANTHER" id="PTHR10196:SF69">
    <property type="entry name" value="GLYCEROL KINASE"/>
    <property type="match status" value="1"/>
</dbReference>
<feature type="binding site" evidence="9">
    <location>
        <position position="142"/>
    </location>
    <ligand>
        <name>sn-glycerol 3-phosphate</name>
        <dbReference type="ChEBI" id="CHEBI:57597"/>
    </ligand>
</feature>
<evidence type="ECO:0000259" key="12">
    <source>
        <dbReference type="Pfam" id="PF02782"/>
    </source>
</evidence>
<dbReference type="EC" id="2.7.1.30" evidence="9"/>
<protein>
    <recommendedName>
        <fullName evidence="9">Glycerol kinase</fullName>
        <ecNumber evidence="9">2.7.1.30</ecNumber>
    </recommendedName>
    <alternativeName>
        <fullName evidence="9">ATP:glycerol 3-phosphotransferase</fullName>
    </alternativeName>
    <alternativeName>
        <fullName evidence="9">Glycerokinase</fullName>
        <shortName evidence="9">GK</shortName>
    </alternativeName>
</protein>
<keyword evidence="5 9" id="KW-0418">Kinase</keyword>
<dbReference type="InterPro" id="IPR043129">
    <property type="entry name" value="ATPase_NBD"/>
</dbReference>
<dbReference type="HOGENOM" id="CLU_009281_2_3_0"/>
<sequence length="509" mass="56210">MSKKYVVAIDQGTTSTRCMVFDEKGLPVCSHQMEHVQIYPKPGWVEHDAMEIWSRTKDVIRGALEKGEIDPNEIASIGITNQRETTVVWEKATGKPIYNAIVWQCMRTQDFCAEWQKVPGWEQSRTGEGKVKDITGLLISPYFSGTKIKWILDNVPGARDRAAKGEILFGNIDTWLIWNLTGGPDGGVHVTDVSNASRTLLMDIKTLQWSEEMASFLDVPLAMMPKIMPSSCVYGHTRADGPFGAEIPVAGDLGDQQAALFGQACFGKGDTKNTYGTGCFMLMNIGETPSPSKNGLLTTAAYSLEEGKCVYALEGSIAITGAAVQWLRDNLRLFDEAPDSEYFASKVEDSGGIYFVPAFSGLYAPYWDMSARGAIVGLTRYIRKEHIVRATLESICYQTRDVVEAMNKDSGVSLAELKVDGGAVKNDLLMQMQADILGSKVVRPQVNETTALGAAYAAGLAVGFWKSTDELKEHWAEDRRFDPLMSKERREEAYAGWKKAISKAQNWID</sequence>
<feature type="binding site" evidence="9">
    <location>
        <position position="17"/>
    </location>
    <ligand>
        <name>ADP</name>
        <dbReference type="ChEBI" id="CHEBI:456216"/>
    </ligand>
</feature>
<accession>D1B6Y3</accession>
<feature type="binding site" evidence="9">
    <location>
        <position position="14"/>
    </location>
    <ligand>
        <name>ATP</name>
        <dbReference type="ChEBI" id="CHEBI:30616"/>
    </ligand>
</feature>
<evidence type="ECO:0000256" key="6">
    <source>
        <dbReference type="ARBA" id="ARBA00022798"/>
    </source>
</evidence>
<feature type="binding site" evidence="9">
    <location>
        <position position="83"/>
    </location>
    <ligand>
        <name>sn-glycerol 3-phosphate</name>
        <dbReference type="ChEBI" id="CHEBI:57597"/>
    </ligand>
</feature>
<feature type="binding site" evidence="9">
    <location>
        <position position="422"/>
    </location>
    <ligand>
        <name>ADP</name>
        <dbReference type="ChEBI" id="CHEBI:456216"/>
    </ligand>
</feature>
<feature type="binding site" evidence="9">
    <location>
        <position position="142"/>
    </location>
    <ligand>
        <name>glycerol</name>
        <dbReference type="ChEBI" id="CHEBI:17754"/>
    </ligand>
</feature>
<feature type="binding site" evidence="9">
    <location>
        <position position="13"/>
    </location>
    <ligand>
        <name>sn-glycerol 3-phosphate</name>
        <dbReference type="ChEBI" id="CHEBI:57597"/>
    </ligand>
</feature>
<dbReference type="GO" id="GO:0019563">
    <property type="term" value="P:glycerol catabolic process"/>
    <property type="evidence" value="ECO:0007669"/>
    <property type="project" value="UniProtKB-UniRule"/>
</dbReference>
<feature type="binding site" evidence="9">
    <location>
        <position position="84"/>
    </location>
    <ligand>
        <name>glycerol</name>
        <dbReference type="ChEBI" id="CHEBI:17754"/>
    </ligand>
</feature>
<dbReference type="Pfam" id="PF02782">
    <property type="entry name" value="FGGY_C"/>
    <property type="match status" value="1"/>
</dbReference>
<evidence type="ECO:0000256" key="4">
    <source>
        <dbReference type="ARBA" id="ARBA00022741"/>
    </source>
</evidence>
<keyword evidence="6 9" id="KW-0319">Glycerol metabolism</keyword>
<dbReference type="FunFam" id="3.30.420.40:FF:000007">
    <property type="entry name" value="Glycerol kinase"/>
    <property type="match status" value="1"/>
</dbReference>
<evidence type="ECO:0000256" key="7">
    <source>
        <dbReference type="ARBA" id="ARBA00022840"/>
    </source>
</evidence>
<dbReference type="PROSITE" id="PS00933">
    <property type="entry name" value="FGGY_KINASES_1"/>
    <property type="match status" value="1"/>
</dbReference>
<evidence type="ECO:0000256" key="5">
    <source>
        <dbReference type="ARBA" id="ARBA00022777"/>
    </source>
</evidence>
<dbReference type="SUPFAM" id="SSF53067">
    <property type="entry name" value="Actin-like ATPase domain"/>
    <property type="match status" value="2"/>
</dbReference>
<dbReference type="FunFam" id="3.30.420.40:FF:000008">
    <property type="entry name" value="Glycerol kinase"/>
    <property type="match status" value="1"/>
</dbReference>
<dbReference type="GO" id="GO:0006072">
    <property type="term" value="P:glycerol-3-phosphate metabolic process"/>
    <property type="evidence" value="ECO:0007669"/>
    <property type="project" value="InterPro"/>
</dbReference>
<dbReference type="EMBL" id="CP001818">
    <property type="protein sequence ID" value="ACZ19774.1"/>
    <property type="molecule type" value="Genomic_DNA"/>
</dbReference>
<feature type="binding site" evidence="9">
    <location>
        <position position="426"/>
    </location>
    <ligand>
        <name>ADP</name>
        <dbReference type="ChEBI" id="CHEBI:456216"/>
    </ligand>
</feature>
<feature type="domain" description="Carbohydrate kinase FGGY N-terminal" evidence="11">
    <location>
        <begin position="5"/>
        <end position="262"/>
    </location>
</feature>
<feature type="binding site" evidence="9">
    <location>
        <position position="256"/>
    </location>
    <ligand>
        <name>glycerol</name>
        <dbReference type="ChEBI" id="CHEBI:17754"/>
    </ligand>
</feature>
<organism evidence="13 14">
    <name type="scientific">Thermanaerovibrio acidaminovorans (strain ATCC 49978 / DSM 6589 / Su883)</name>
    <name type="common">Selenomonas acidaminovorans</name>
    <dbReference type="NCBI Taxonomy" id="525903"/>
    <lineage>
        <taxon>Bacteria</taxon>
        <taxon>Thermotogati</taxon>
        <taxon>Synergistota</taxon>
        <taxon>Synergistia</taxon>
        <taxon>Synergistales</taxon>
        <taxon>Synergistaceae</taxon>
        <taxon>Thermanaerovibrio</taxon>
    </lineage>
</organism>
<feature type="binding site" evidence="9">
    <location>
        <position position="422"/>
    </location>
    <ligand>
        <name>ATP</name>
        <dbReference type="ChEBI" id="CHEBI:30616"/>
    </ligand>
</feature>
<dbReference type="HAMAP" id="MF_00186">
    <property type="entry name" value="Glycerol_kin"/>
    <property type="match status" value="1"/>
</dbReference>
<evidence type="ECO:0000313" key="13">
    <source>
        <dbReference type="EMBL" id="ACZ19774.1"/>
    </source>
</evidence>
<feature type="binding site" evidence="9">
    <location>
        <position position="255"/>
    </location>
    <ligand>
        <name>sn-glycerol 3-phosphate</name>
        <dbReference type="ChEBI" id="CHEBI:57597"/>
    </ligand>
</feature>
<dbReference type="PIRSF" id="PIRSF000538">
    <property type="entry name" value="GlpK"/>
    <property type="match status" value="1"/>
</dbReference>
<evidence type="ECO:0000259" key="11">
    <source>
        <dbReference type="Pfam" id="PF00370"/>
    </source>
</evidence>
<dbReference type="PATRIC" id="fig|525903.6.peg.1549"/>
<dbReference type="InterPro" id="IPR018485">
    <property type="entry name" value="FGGY_C"/>
</dbReference>
<dbReference type="GO" id="GO:0004370">
    <property type="term" value="F:glycerol kinase activity"/>
    <property type="evidence" value="ECO:0007669"/>
    <property type="project" value="UniProtKB-UniRule"/>
</dbReference>
<dbReference type="InterPro" id="IPR000577">
    <property type="entry name" value="Carb_kinase_FGGY"/>
</dbReference>
<feature type="binding site" evidence="9">
    <location>
        <position position="255"/>
    </location>
    <ligand>
        <name>glycerol</name>
        <dbReference type="ChEBI" id="CHEBI:17754"/>
    </ligand>
</feature>
<comment type="function">
    <text evidence="9">Key enzyme in the regulation of glycerol uptake and metabolism. Catalyzes the phosphorylation of glycerol to yield sn-glycerol 3-phosphate.</text>
</comment>
<dbReference type="InterPro" id="IPR005999">
    <property type="entry name" value="Glycerol_kin"/>
</dbReference>
<comment type="similarity">
    <text evidence="2 9 10">Belongs to the FGGY kinase family.</text>
</comment>
<proteinExistence type="inferred from homology"/>